<feature type="non-terminal residue" evidence="2">
    <location>
        <position position="86"/>
    </location>
</feature>
<feature type="non-terminal residue" evidence="2">
    <location>
        <position position="1"/>
    </location>
</feature>
<accession>A0A0B7C717</accession>
<proteinExistence type="predicted"/>
<feature type="region of interest" description="Disordered" evidence="1">
    <location>
        <begin position="51"/>
        <end position="86"/>
    </location>
</feature>
<evidence type="ECO:0000313" key="2">
    <source>
        <dbReference type="EMBL" id="CEL00351.1"/>
    </source>
</evidence>
<name>A0A0B7C717_9EUPU</name>
<organism evidence="2">
    <name type="scientific">Arion vulgaris</name>
    <dbReference type="NCBI Taxonomy" id="1028688"/>
    <lineage>
        <taxon>Eukaryota</taxon>
        <taxon>Metazoa</taxon>
        <taxon>Spiralia</taxon>
        <taxon>Lophotrochozoa</taxon>
        <taxon>Mollusca</taxon>
        <taxon>Gastropoda</taxon>
        <taxon>Heterobranchia</taxon>
        <taxon>Euthyneura</taxon>
        <taxon>Panpulmonata</taxon>
        <taxon>Eupulmonata</taxon>
        <taxon>Stylommatophora</taxon>
        <taxon>Helicina</taxon>
        <taxon>Arionoidea</taxon>
        <taxon>Arionidae</taxon>
        <taxon>Arion</taxon>
    </lineage>
</organism>
<dbReference type="AlphaFoldDB" id="A0A0B7C717"/>
<dbReference type="EMBL" id="HACG01053480">
    <property type="protein sequence ID" value="CEL00351.1"/>
    <property type="molecule type" value="Transcribed_RNA"/>
</dbReference>
<reference evidence="2" key="1">
    <citation type="submission" date="2014-12" db="EMBL/GenBank/DDBJ databases">
        <title>Insight into the proteome of Arion vulgaris.</title>
        <authorList>
            <person name="Aradska J."/>
            <person name="Bulat T."/>
            <person name="Smidak R."/>
            <person name="Sarate P."/>
            <person name="Gangsoo J."/>
            <person name="Sialana F."/>
            <person name="Bilban M."/>
            <person name="Lubec G."/>
        </authorList>
    </citation>
    <scope>NUCLEOTIDE SEQUENCE</scope>
    <source>
        <tissue evidence="2">Skin</tissue>
    </source>
</reference>
<protein>
    <submittedName>
        <fullName evidence="2">Uncharacterized protein</fullName>
    </submittedName>
</protein>
<feature type="compositionally biased region" description="Polar residues" evidence="1">
    <location>
        <begin position="53"/>
        <end position="62"/>
    </location>
</feature>
<evidence type="ECO:0000256" key="1">
    <source>
        <dbReference type="SAM" id="MobiDB-lite"/>
    </source>
</evidence>
<sequence length="86" mass="9194">ASSAFVPFISSGPSLKFKDKRTDNLLPSQSLTGARTAVSSLQLQQSLLADTTKLVSSPSSRRTSVKNEDDDSEDGSKMVICEEGED</sequence>
<gene>
    <name evidence="2" type="primary">ORF223490</name>
</gene>